<dbReference type="AlphaFoldDB" id="V4PYV9"/>
<reference evidence="5 6" key="1">
    <citation type="journal article" date="2014" name="Nature">
        <title>Sequential evolution of bacterial morphology by co-option of a developmental regulator.</title>
        <authorList>
            <person name="Jiang C."/>
            <person name="Brown P.J."/>
            <person name="Ducret A."/>
            <person name="Brun Y.V."/>
        </authorList>
    </citation>
    <scope>NUCLEOTIDE SEQUENCE [LARGE SCALE GENOMIC DNA]</scope>
    <source>
        <strain evidence="5 6">DSM 16100</strain>
    </source>
</reference>
<dbReference type="SUPFAM" id="SSF46785">
    <property type="entry name" value="Winged helix' DNA-binding domain"/>
    <property type="match status" value="1"/>
</dbReference>
<keyword evidence="2" id="KW-0238">DNA-binding</keyword>
<dbReference type="PANTHER" id="PTHR43537">
    <property type="entry name" value="TRANSCRIPTIONAL REGULATOR, GNTR FAMILY"/>
    <property type="match status" value="1"/>
</dbReference>
<name>V4PYV9_9CAUL</name>
<evidence type="ECO:0000256" key="1">
    <source>
        <dbReference type="ARBA" id="ARBA00023015"/>
    </source>
</evidence>
<dbReference type="PATRIC" id="fig|1121022.4.peg.1628"/>
<sequence length="216" mass="24488">MTDFNSLIEQVFAGIKAEICSGSLLPGQRVNVTAMSASHRCSKTTLRAALYRLVGEGLLEVHTNEGFYRPLVTDETVRDKYDWNEHVFMMGLNLSKLKPSARDPAAPFKSSADPVGDIERFFTLVVEQTDNSFIVREMERLNDHLHPLRMLKAALPLDLEAELVNFTIAWTNQDVDALKRLIHEYTQRRLDIIPQIVSLAYRPMGLGQPPSPRQPR</sequence>
<dbReference type="STRING" id="1121022.GCA_000376105_02667"/>
<dbReference type="InterPro" id="IPR000524">
    <property type="entry name" value="Tscrpt_reg_HTH_GntR"/>
</dbReference>
<accession>V4PYV9</accession>
<dbReference type="Pfam" id="PF00392">
    <property type="entry name" value="GntR"/>
    <property type="match status" value="1"/>
</dbReference>
<dbReference type="GO" id="GO:0003677">
    <property type="term" value="F:DNA binding"/>
    <property type="evidence" value="ECO:0007669"/>
    <property type="project" value="UniProtKB-KW"/>
</dbReference>
<dbReference type="InterPro" id="IPR036390">
    <property type="entry name" value="WH_DNA-bd_sf"/>
</dbReference>
<evidence type="ECO:0000313" key="6">
    <source>
        <dbReference type="Proteomes" id="UP000017837"/>
    </source>
</evidence>
<organism evidence="5 6">
    <name type="scientific">Asticcacaulis benevestitus DSM 16100 = ATCC BAA-896</name>
    <dbReference type="NCBI Taxonomy" id="1121022"/>
    <lineage>
        <taxon>Bacteria</taxon>
        <taxon>Pseudomonadati</taxon>
        <taxon>Pseudomonadota</taxon>
        <taxon>Alphaproteobacteria</taxon>
        <taxon>Caulobacterales</taxon>
        <taxon>Caulobacteraceae</taxon>
        <taxon>Asticcacaulis</taxon>
    </lineage>
</organism>
<evidence type="ECO:0000256" key="3">
    <source>
        <dbReference type="ARBA" id="ARBA00023163"/>
    </source>
</evidence>
<dbReference type="eggNOG" id="COG1802">
    <property type="taxonomic scope" value="Bacteria"/>
</dbReference>
<dbReference type="GO" id="GO:0003700">
    <property type="term" value="F:DNA-binding transcription factor activity"/>
    <property type="evidence" value="ECO:0007669"/>
    <property type="project" value="InterPro"/>
</dbReference>
<gene>
    <name evidence="5" type="ORF">ABENE_08095</name>
</gene>
<evidence type="ECO:0000256" key="2">
    <source>
        <dbReference type="ARBA" id="ARBA00023125"/>
    </source>
</evidence>
<dbReference type="InterPro" id="IPR036388">
    <property type="entry name" value="WH-like_DNA-bd_sf"/>
</dbReference>
<comment type="caution">
    <text evidence="5">The sequence shown here is derived from an EMBL/GenBank/DDBJ whole genome shotgun (WGS) entry which is preliminary data.</text>
</comment>
<dbReference type="RefSeq" id="WP_018082337.1">
    <property type="nucleotide sequence ID" value="NZ_AQWM01000013.1"/>
</dbReference>
<keyword evidence="3" id="KW-0804">Transcription</keyword>
<dbReference type="EMBL" id="AWGB01000012">
    <property type="protein sequence ID" value="ESQ92589.1"/>
    <property type="molecule type" value="Genomic_DNA"/>
</dbReference>
<protein>
    <recommendedName>
        <fullName evidence="4">HTH gntR-type domain-containing protein</fullName>
    </recommendedName>
</protein>
<proteinExistence type="predicted"/>
<feature type="domain" description="HTH gntR-type" evidence="4">
    <location>
        <begin position="5"/>
        <end position="72"/>
    </location>
</feature>
<dbReference type="PANTHER" id="PTHR43537:SF5">
    <property type="entry name" value="UXU OPERON TRANSCRIPTIONAL REGULATOR"/>
    <property type="match status" value="1"/>
</dbReference>
<keyword evidence="1" id="KW-0805">Transcription regulation</keyword>
<evidence type="ECO:0000259" key="4">
    <source>
        <dbReference type="PROSITE" id="PS50949"/>
    </source>
</evidence>
<dbReference type="PROSITE" id="PS50949">
    <property type="entry name" value="HTH_GNTR"/>
    <property type="match status" value="1"/>
</dbReference>
<evidence type="ECO:0000313" key="5">
    <source>
        <dbReference type="EMBL" id="ESQ92589.1"/>
    </source>
</evidence>
<dbReference type="Gene3D" id="1.10.10.10">
    <property type="entry name" value="Winged helix-like DNA-binding domain superfamily/Winged helix DNA-binding domain"/>
    <property type="match status" value="1"/>
</dbReference>
<dbReference type="Proteomes" id="UP000017837">
    <property type="component" value="Unassembled WGS sequence"/>
</dbReference>
<keyword evidence="6" id="KW-1185">Reference proteome</keyword>
<dbReference type="OrthoDB" id="9812290at2"/>